<keyword evidence="9" id="KW-1185">Reference proteome</keyword>
<dbReference type="Pfam" id="PF02902">
    <property type="entry name" value="Peptidase_C48"/>
    <property type="match status" value="1"/>
</dbReference>
<keyword evidence="5" id="KW-0378">Hydrolase</keyword>
<organism evidence="8 9">
    <name type="scientific">Sclerotinia nivalis</name>
    <dbReference type="NCBI Taxonomy" id="352851"/>
    <lineage>
        <taxon>Eukaryota</taxon>
        <taxon>Fungi</taxon>
        <taxon>Dikarya</taxon>
        <taxon>Ascomycota</taxon>
        <taxon>Pezizomycotina</taxon>
        <taxon>Leotiomycetes</taxon>
        <taxon>Helotiales</taxon>
        <taxon>Sclerotiniaceae</taxon>
        <taxon>Sclerotinia</taxon>
    </lineage>
</organism>
<feature type="region of interest" description="Disordered" evidence="6">
    <location>
        <begin position="961"/>
        <end position="997"/>
    </location>
</feature>
<dbReference type="GO" id="GO:0016926">
    <property type="term" value="P:protein desumoylation"/>
    <property type="evidence" value="ECO:0007669"/>
    <property type="project" value="TreeGrafter"/>
</dbReference>
<dbReference type="PROSITE" id="PS50600">
    <property type="entry name" value="ULP_PROTEASE"/>
    <property type="match status" value="1"/>
</dbReference>
<feature type="compositionally biased region" description="Low complexity" evidence="6">
    <location>
        <begin position="1411"/>
        <end position="1421"/>
    </location>
</feature>
<dbReference type="Gene3D" id="3.40.395.10">
    <property type="entry name" value="Adenoviral Proteinase, Chain A"/>
    <property type="match status" value="1"/>
</dbReference>
<dbReference type="EMBL" id="JAPEIS010000001">
    <property type="protein sequence ID" value="KAJ8070837.1"/>
    <property type="molecule type" value="Genomic_DNA"/>
</dbReference>
<evidence type="ECO:0000256" key="3">
    <source>
        <dbReference type="ARBA" id="ARBA00022670"/>
    </source>
</evidence>
<feature type="region of interest" description="Disordered" evidence="6">
    <location>
        <begin position="708"/>
        <end position="830"/>
    </location>
</feature>
<feature type="region of interest" description="Disordered" evidence="6">
    <location>
        <begin position="1"/>
        <end position="34"/>
    </location>
</feature>
<feature type="compositionally biased region" description="Polar residues" evidence="6">
    <location>
        <begin position="1"/>
        <end position="11"/>
    </location>
</feature>
<comment type="caution">
    <text evidence="8">The sequence shown here is derived from an EMBL/GenBank/DDBJ whole genome shotgun (WGS) entry which is preliminary data.</text>
</comment>
<dbReference type="OrthoDB" id="442460at2759"/>
<dbReference type="GO" id="GO:0005737">
    <property type="term" value="C:cytoplasm"/>
    <property type="evidence" value="ECO:0007669"/>
    <property type="project" value="TreeGrafter"/>
</dbReference>
<dbReference type="Proteomes" id="UP001152300">
    <property type="component" value="Unassembled WGS sequence"/>
</dbReference>
<feature type="compositionally biased region" description="Polar residues" evidence="6">
    <location>
        <begin position="1254"/>
        <end position="1279"/>
    </location>
</feature>
<reference evidence="8" key="1">
    <citation type="submission" date="2022-11" db="EMBL/GenBank/DDBJ databases">
        <title>Genome Resource of Sclerotinia nivalis Strain SnTB1, a Plant Pathogen Isolated from American Ginseng.</title>
        <authorList>
            <person name="Fan S."/>
        </authorList>
    </citation>
    <scope>NUCLEOTIDE SEQUENCE</scope>
    <source>
        <strain evidence="8">SnTB1</strain>
    </source>
</reference>
<feature type="domain" description="Ubiquitin-like protease family profile" evidence="7">
    <location>
        <begin position="854"/>
        <end position="1180"/>
    </location>
</feature>
<feature type="compositionally biased region" description="Polar residues" evidence="6">
    <location>
        <begin position="773"/>
        <end position="782"/>
    </location>
</feature>
<dbReference type="SUPFAM" id="SSF54001">
    <property type="entry name" value="Cysteine proteinases"/>
    <property type="match status" value="1"/>
</dbReference>
<sequence>MAPIINSQPWTKSKDENRPMNFEEESKSRTISSSEEIDNILEKYETPKKINNKHRNLVIINDSDSNSDEAGATSKAITHQKALTTTRTSSNYEPLKSISKVFNNNNNISNNSLIQTSHQQYTHERLSSEGPQIPCPRLQYSLINNIESIGSNLRIPTFNQSRMNLQHISKTDGNYEARIEQELQQSTAEIESRSNSSVCHITDLEEVETNNIQKVPHLKNTEESNANHGKSIIQHINDFDASENHRAFASRYPRHTNTQIPGTNQAFKKITETRTKMVRPTLIGGTRPVNRLGNRQNATATSQTRGIEPFNLHDDRPSKKQRTEQAPSSHGRYGGPNQLEQGASQESGGHALFQGGPSDRGTLVAEFKTVEGIMKPPKLRRAKRHATTTRAINGSSGSPSNNRDGAQIKLSRQNDYSRSRNSTNASLEDSDDPIVDDDPQMLISGPQTLPQVVIPPYVGTSNLKPARQNPYSRADGSHRSPHYQKLQTSKKLSPNFTQERRALNELPIDDISEDELSQVNPPGMANGSHLNKVYEEGKVNDSGSDEGSENESSLVKTGDITPTKWGNGGIGDRTLRQLESCKRYRVQSVFSRSRYWHRPDTTLKRWYVDLDQCGTVKLMDHTQPVPDFSINAFFIHSIRAGHKSSKLIIRKSGGTGPMQDSEVFIEFYSADFARDFQDSLLPFAKDVKISCVEGSEIDQRFHHARGTLDKRADQAVNKRNRAESHPEDIQLLASNQKRRTTQRTQSPGYEIQQPYNTHPPKAKRQKLHERMQTPHTPQNMNDNLDPIDATEFYSRSSQASGTRASLRSSDRPKSYKPAPKARTPSPERWSEVNNAWAKEWNKSVVYPRAGKKTATVDKQDIYRLDDGEFLNDNLIMFYLLWLEQQHPELANRVYVHNTFFYASLTKTAKGKRGINYEAVERWTAKVDLLSYDYIIVPVNENTHWYVAIICNAPKLLDSETKEQLHSAEKDAKSELNGGIEFPEASKPPTPSRSPQSIPIRYVNEMDDNGVDSGFKELSLLNCEETKTPLDTEPVENLLPSNDGLPIISPDVDSGNVAANKAATNVINLAESSSPTAKPNFAMKGKRLPPTRTYDSKQPRIITFDSLALKHSPTCVNLKDYIVAEIKSKKGISITPPKALGMAAKTQAKDDDTGRYPGKGLPEQGNYCDCGVYLLSYMEEFFERPDEFIEDIMENKYEVRGDRNNTPAFRTKIRDLLFQLQAEQTRETNAAKKAKIAKKQKGIPSMTEDKVEPLDSQTASLPLSSSDKQPPTFTISTINEHGNHESLTEAARTTPKSLPNSRGEEIISIEDSQDNLQGQYEENSALSFIKEVDNRTAEKQPRLRGCDREPRQTTSTGVRSSPSKPVVHLEIRDSFEDQESTQENADHDSRAQQQPKEKKFVIELDKDESHTGKAQIGQGSQSGAQWFGNVVGIVGKYLNKSAGQTASKDEVSGLSYAPKSPGQNDPQALKSPSRVGMNSPRRSEKDMRPRQLVPVLRSPSPEQVGSNLSLSVGSHSNRDVVDLTEDVADPMLLDQDNSSFPDVQEIASSPLIAGSQERDRSNDQPSIMAQFGRKSNTSRGEDGDEAPERFRHPGVEGFVNSQPLSGRDSVEAAMISQFKH</sequence>
<feature type="region of interest" description="Disordered" evidence="6">
    <location>
        <begin position="1531"/>
        <end position="1607"/>
    </location>
</feature>
<feature type="compositionally biased region" description="Basic and acidic residues" evidence="6">
    <location>
        <begin position="961"/>
        <end position="973"/>
    </location>
</feature>
<dbReference type="InterPro" id="IPR038765">
    <property type="entry name" value="Papain-like_cys_pep_sf"/>
</dbReference>
<keyword evidence="3" id="KW-0645">Protease</keyword>
<feature type="region of interest" description="Disordered" evidence="6">
    <location>
        <begin position="1330"/>
        <end position="1421"/>
    </location>
</feature>
<feature type="region of interest" description="Disordered" evidence="6">
    <location>
        <begin position="374"/>
        <end position="489"/>
    </location>
</feature>
<dbReference type="GO" id="GO:0006508">
    <property type="term" value="P:proteolysis"/>
    <property type="evidence" value="ECO:0007669"/>
    <property type="project" value="UniProtKB-KW"/>
</dbReference>
<feature type="compositionally biased region" description="Basic and acidic residues" evidence="6">
    <location>
        <begin position="1330"/>
        <end position="1350"/>
    </location>
</feature>
<keyword evidence="2" id="KW-0597">Phosphoprotein</keyword>
<feature type="compositionally biased region" description="Polar residues" evidence="6">
    <location>
        <begin position="293"/>
        <end position="305"/>
    </location>
</feature>
<proteinExistence type="inferred from homology"/>
<feature type="compositionally biased region" description="Basic residues" evidence="6">
    <location>
        <begin position="377"/>
        <end position="387"/>
    </location>
</feature>
<evidence type="ECO:0000256" key="5">
    <source>
        <dbReference type="ARBA" id="ARBA00022801"/>
    </source>
</evidence>
<evidence type="ECO:0000256" key="6">
    <source>
        <dbReference type="SAM" id="MobiDB-lite"/>
    </source>
</evidence>
<protein>
    <recommendedName>
        <fullName evidence="7">Ubiquitin-like protease family profile domain-containing protein</fullName>
    </recommendedName>
</protein>
<feature type="compositionally biased region" description="Polar residues" evidence="6">
    <location>
        <begin position="338"/>
        <end position="347"/>
    </location>
</feature>
<dbReference type="InterPro" id="IPR051947">
    <property type="entry name" value="Sentrin-specific_protease"/>
</dbReference>
<keyword evidence="4" id="KW-0833">Ubl conjugation pathway</keyword>
<feature type="region of interest" description="Disordered" evidence="6">
    <location>
        <begin position="537"/>
        <end position="572"/>
    </location>
</feature>
<evidence type="ECO:0000256" key="4">
    <source>
        <dbReference type="ARBA" id="ARBA00022786"/>
    </source>
</evidence>
<dbReference type="PANTHER" id="PTHR46896">
    <property type="entry name" value="SENTRIN-SPECIFIC PROTEASE"/>
    <property type="match status" value="1"/>
</dbReference>
<feature type="compositionally biased region" description="Basic and acidic residues" evidence="6">
    <location>
        <begin position="1383"/>
        <end position="1410"/>
    </location>
</feature>
<feature type="region of interest" description="Disordered" evidence="6">
    <location>
        <begin position="1230"/>
        <end position="1300"/>
    </location>
</feature>
<evidence type="ECO:0000313" key="8">
    <source>
        <dbReference type="EMBL" id="KAJ8070837.1"/>
    </source>
</evidence>
<dbReference type="PANTHER" id="PTHR46896:SF3">
    <property type="entry name" value="FI06413P-RELATED"/>
    <property type="match status" value="1"/>
</dbReference>
<dbReference type="InterPro" id="IPR003653">
    <property type="entry name" value="Peptidase_C48_C"/>
</dbReference>
<feature type="compositionally biased region" description="Polar residues" evidence="6">
    <location>
        <begin position="1562"/>
        <end position="1577"/>
    </location>
</feature>
<feature type="compositionally biased region" description="Basic and acidic residues" evidence="6">
    <location>
        <begin position="311"/>
        <end position="323"/>
    </location>
</feature>
<feature type="compositionally biased region" description="Polar residues" evidence="6">
    <location>
        <begin position="1499"/>
        <end position="1514"/>
    </location>
</feature>
<comment type="similarity">
    <text evidence="1">Belongs to the peptidase C48 family.</text>
</comment>
<feature type="compositionally biased region" description="Basic residues" evidence="6">
    <location>
        <begin position="1231"/>
        <end position="1240"/>
    </location>
</feature>
<dbReference type="GO" id="GO:0005634">
    <property type="term" value="C:nucleus"/>
    <property type="evidence" value="ECO:0007669"/>
    <property type="project" value="TreeGrafter"/>
</dbReference>
<feature type="region of interest" description="Disordered" evidence="6">
    <location>
        <begin position="1442"/>
        <end position="1518"/>
    </location>
</feature>
<evidence type="ECO:0000256" key="2">
    <source>
        <dbReference type="ARBA" id="ARBA00022553"/>
    </source>
</evidence>
<feature type="compositionally biased region" description="Polar residues" evidence="6">
    <location>
        <begin position="392"/>
        <end position="427"/>
    </location>
</feature>
<evidence type="ECO:0000256" key="1">
    <source>
        <dbReference type="ARBA" id="ARBA00005234"/>
    </source>
</evidence>
<evidence type="ECO:0000313" key="9">
    <source>
        <dbReference type="Proteomes" id="UP001152300"/>
    </source>
</evidence>
<dbReference type="GO" id="GO:0070139">
    <property type="term" value="F:SUMO-specific endopeptidase activity"/>
    <property type="evidence" value="ECO:0007669"/>
    <property type="project" value="TreeGrafter"/>
</dbReference>
<feature type="compositionally biased region" description="Polar residues" evidence="6">
    <location>
        <begin position="793"/>
        <end position="807"/>
    </location>
</feature>
<gene>
    <name evidence="8" type="ORF">OCU04_001199</name>
</gene>
<evidence type="ECO:0000259" key="7">
    <source>
        <dbReference type="PROSITE" id="PS50600"/>
    </source>
</evidence>
<name>A0A9X0AXP6_9HELO</name>
<accession>A0A9X0AXP6</accession>
<feature type="region of interest" description="Disordered" evidence="6">
    <location>
        <begin position="277"/>
        <end position="360"/>
    </location>
</feature>
<feature type="compositionally biased region" description="Acidic residues" evidence="6">
    <location>
        <begin position="428"/>
        <end position="439"/>
    </location>
</feature>
<feature type="compositionally biased region" description="Polar residues" evidence="6">
    <location>
        <begin position="1351"/>
        <end position="1362"/>
    </location>
</feature>